<evidence type="ECO:0000313" key="1">
    <source>
        <dbReference type="EMBL" id="KTD05971.1"/>
    </source>
</evidence>
<dbReference type="AlphaFoldDB" id="A0A378J561"/>
<keyword evidence="3" id="KW-1185">Reference proteome</keyword>
<name>A0A378J561_9GAMM</name>
<reference evidence="1 3" key="1">
    <citation type="submission" date="2015-11" db="EMBL/GenBank/DDBJ databases">
        <title>Genomic analysis of 38 Legionella species identifies large and diverse effector repertoires.</title>
        <authorList>
            <person name="Burstein D."/>
            <person name="Amaro F."/>
            <person name="Zusman T."/>
            <person name="Lifshitz Z."/>
            <person name="Cohen O."/>
            <person name="Gilbert J.A."/>
            <person name="Pupko T."/>
            <person name="Shuman H.A."/>
            <person name="Segal G."/>
        </authorList>
    </citation>
    <scope>NUCLEOTIDE SEQUENCE [LARGE SCALE GENOMIC DNA]</scope>
    <source>
        <strain evidence="1 3">Lyon 8420412</strain>
    </source>
</reference>
<gene>
    <name evidence="1" type="ORF">Lgra_2748</name>
    <name evidence="2" type="ORF">NCTC12388_00704</name>
</gene>
<dbReference type="RefSeq" id="WP_058499852.1">
    <property type="nucleotide sequence ID" value="NZ_CAAAHW010000002.1"/>
</dbReference>
<proteinExistence type="predicted"/>
<dbReference type="EMBL" id="UGOB01000001">
    <property type="protein sequence ID" value="STX42546.1"/>
    <property type="molecule type" value="Genomic_DNA"/>
</dbReference>
<sequence length="151" mass="17831">MLLKNQVLRKHAVDNEVGLSEIVQYQNQAVVAYFCSRHPEFTVQEGNILFTDLLSWMWFNAQRAKLGKKTHLFGPLLLLDELWHAFILHTRDYVNFSMHYFGGYFHHDIEPIGSEHVMEEEELTDYLQDCFTYLGTEWVSRRFEVALVETS</sequence>
<dbReference type="Proteomes" id="UP000254476">
    <property type="component" value="Unassembled WGS sequence"/>
</dbReference>
<evidence type="ECO:0000313" key="2">
    <source>
        <dbReference type="EMBL" id="STX42546.1"/>
    </source>
</evidence>
<protein>
    <submittedName>
        <fullName evidence="2">Uncharacterized conserved protein</fullName>
    </submittedName>
</protein>
<evidence type="ECO:0000313" key="4">
    <source>
        <dbReference type="Proteomes" id="UP000254476"/>
    </source>
</evidence>
<accession>A0A378J561</accession>
<organism evidence="2 4">
    <name type="scientific">Legionella gratiana</name>
    <dbReference type="NCBI Taxonomy" id="45066"/>
    <lineage>
        <taxon>Bacteria</taxon>
        <taxon>Pseudomonadati</taxon>
        <taxon>Pseudomonadota</taxon>
        <taxon>Gammaproteobacteria</taxon>
        <taxon>Legionellales</taxon>
        <taxon>Legionellaceae</taxon>
        <taxon>Legionella</taxon>
    </lineage>
</organism>
<evidence type="ECO:0000313" key="3">
    <source>
        <dbReference type="Proteomes" id="UP000054691"/>
    </source>
</evidence>
<dbReference type="STRING" id="45066.Lgra_2748"/>
<dbReference type="EMBL" id="LNYE01000029">
    <property type="protein sequence ID" value="KTD05971.1"/>
    <property type="molecule type" value="Genomic_DNA"/>
</dbReference>
<dbReference type="Proteomes" id="UP000054691">
    <property type="component" value="Unassembled WGS sequence"/>
</dbReference>
<reference evidence="2 4" key="2">
    <citation type="submission" date="2018-06" db="EMBL/GenBank/DDBJ databases">
        <authorList>
            <consortium name="Pathogen Informatics"/>
            <person name="Doyle S."/>
        </authorList>
    </citation>
    <scope>NUCLEOTIDE SEQUENCE [LARGE SCALE GENOMIC DNA]</scope>
    <source>
        <strain evidence="2 4">NCTC12388</strain>
    </source>
</reference>